<evidence type="ECO:0000256" key="3">
    <source>
        <dbReference type="ARBA" id="ARBA00023163"/>
    </source>
</evidence>
<dbReference type="InterPro" id="IPR020449">
    <property type="entry name" value="Tscrpt_reg_AraC-type_HTH"/>
</dbReference>
<name>A0ABV8S3D2_9BURK</name>
<keyword evidence="3" id="KW-0804">Transcription</keyword>
<dbReference type="RefSeq" id="WP_376814087.1">
    <property type="nucleotide sequence ID" value="NZ_JBHSDY010000010.1"/>
</dbReference>
<dbReference type="InterPro" id="IPR018062">
    <property type="entry name" value="HTH_AraC-typ_CS"/>
</dbReference>
<keyword evidence="2" id="KW-0238">DNA-binding</keyword>
<accession>A0ABV8S3D2</accession>
<gene>
    <name evidence="5" type="ORF">ACFO0J_16070</name>
</gene>
<reference evidence="6" key="1">
    <citation type="journal article" date="2019" name="Int. J. Syst. Evol. Microbiol.">
        <title>The Global Catalogue of Microorganisms (GCM) 10K type strain sequencing project: providing services to taxonomists for standard genome sequencing and annotation.</title>
        <authorList>
            <consortium name="The Broad Institute Genomics Platform"/>
            <consortium name="The Broad Institute Genome Sequencing Center for Infectious Disease"/>
            <person name="Wu L."/>
            <person name="Ma J."/>
        </authorList>
    </citation>
    <scope>NUCLEOTIDE SEQUENCE [LARGE SCALE GENOMIC DNA]</scope>
    <source>
        <strain evidence="6">CGMCC 1.19029</strain>
    </source>
</reference>
<keyword evidence="1" id="KW-0805">Transcription regulation</keyword>
<evidence type="ECO:0000313" key="6">
    <source>
        <dbReference type="Proteomes" id="UP001595756"/>
    </source>
</evidence>
<dbReference type="Gene3D" id="1.10.10.60">
    <property type="entry name" value="Homeodomain-like"/>
    <property type="match status" value="1"/>
</dbReference>
<dbReference type="SMART" id="SM00342">
    <property type="entry name" value="HTH_ARAC"/>
    <property type="match status" value="1"/>
</dbReference>
<evidence type="ECO:0000256" key="2">
    <source>
        <dbReference type="ARBA" id="ARBA00023125"/>
    </source>
</evidence>
<proteinExistence type="predicted"/>
<comment type="caution">
    <text evidence="5">The sequence shown here is derived from an EMBL/GenBank/DDBJ whole genome shotgun (WGS) entry which is preliminary data.</text>
</comment>
<dbReference type="PRINTS" id="PR00032">
    <property type="entry name" value="HTHARAC"/>
</dbReference>
<feature type="domain" description="HTH araC/xylS-type" evidence="4">
    <location>
        <begin position="154"/>
        <end position="251"/>
    </location>
</feature>
<sequence>MRSAPGVHFILNSTVQHFSDGALVTAPNCGRSRLIFPVTGVLLASGEDGHWVVSSSRAFWLAGGGRRHHIRALGSVRLKSFAFEADGPLNLPERSCVLHVTPLLREVMRSLTRPGGQPQSSRKIALLKELLLEKIIDRPDMAVELPEPRDRRLAAICAHIQLHPDDATTLGQFAADMNCSERTLHRLFLQETGMSFTIWRHHAKLRLALEWLEQGRSILDISLDLGYQNQGAFTAMFRKYLGVAPSQYARPAPESVPA</sequence>
<dbReference type="PROSITE" id="PS00041">
    <property type="entry name" value="HTH_ARAC_FAMILY_1"/>
    <property type="match status" value="1"/>
</dbReference>
<dbReference type="InterPro" id="IPR018060">
    <property type="entry name" value="HTH_AraC"/>
</dbReference>
<organism evidence="5 6">
    <name type="scientific">Castellaniella hirudinis</name>
    <dbReference type="NCBI Taxonomy" id="1144617"/>
    <lineage>
        <taxon>Bacteria</taxon>
        <taxon>Pseudomonadati</taxon>
        <taxon>Pseudomonadota</taxon>
        <taxon>Betaproteobacteria</taxon>
        <taxon>Burkholderiales</taxon>
        <taxon>Alcaligenaceae</taxon>
        <taxon>Castellaniella</taxon>
    </lineage>
</organism>
<dbReference type="Proteomes" id="UP001595756">
    <property type="component" value="Unassembled WGS sequence"/>
</dbReference>
<dbReference type="Pfam" id="PF12833">
    <property type="entry name" value="HTH_18"/>
    <property type="match status" value="1"/>
</dbReference>
<keyword evidence="6" id="KW-1185">Reference proteome</keyword>
<dbReference type="PROSITE" id="PS01124">
    <property type="entry name" value="HTH_ARAC_FAMILY_2"/>
    <property type="match status" value="1"/>
</dbReference>
<evidence type="ECO:0000256" key="1">
    <source>
        <dbReference type="ARBA" id="ARBA00023015"/>
    </source>
</evidence>
<evidence type="ECO:0000259" key="4">
    <source>
        <dbReference type="PROSITE" id="PS01124"/>
    </source>
</evidence>
<dbReference type="PANTHER" id="PTHR11019:SF199">
    <property type="entry name" value="HTH-TYPE TRANSCRIPTIONAL REGULATOR NIMR"/>
    <property type="match status" value="1"/>
</dbReference>
<dbReference type="InterPro" id="IPR009057">
    <property type="entry name" value="Homeodomain-like_sf"/>
</dbReference>
<evidence type="ECO:0000313" key="5">
    <source>
        <dbReference type="EMBL" id="MFC4299560.1"/>
    </source>
</evidence>
<dbReference type="EMBL" id="JBHSDY010000010">
    <property type="protein sequence ID" value="MFC4299560.1"/>
    <property type="molecule type" value="Genomic_DNA"/>
</dbReference>
<protein>
    <submittedName>
        <fullName evidence="5">AraC family transcriptional regulator</fullName>
    </submittedName>
</protein>
<dbReference type="PANTHER" id="PTHR11019">
    <property type="entry name" value="HTH-TYPE TRANSCRIPTIONAL REGULATOR NIMR"/>
    <property type="match status" value="1"/>
</dbReference>
<dbReference type="SUPFAM" id="SSF46689">
    <property type="entry name" value="Homeodomain-like"/>
    <property type="match status" value="2"/>
</dbReference>